<proteinExistence type="inferred from homology"/>
<dbReference type="InterPro" id="IPR001444">
    <property type="entry name" value="Flag_bb_rod_N"/>
</dbReference>
<accession>A0A9E4NGW1</accession>
<keyword evidence="8" id="KW-0969">Cilium</keyword>
<feature type="domain" description="Flagellar basal body rod protein N-terminal" evidence="7">
    <location>
        <begin position="21"/>
        <end position="40"/>
    </location>
</feature>
<dbReference type="EMBL" id="JAEPCR010000005">
    <property type="protein sequence ID" value="MCG7977043.1"/>
    <property type="molecule type" value="Genomic_DNA"/>
</dbReference>
<keyword evidence="8" id="KW-0282">Flagellum</keyword>
<evidence type="ECO:0000256" key="5">
    <source>
        <dbReference type="ARBA" id="ARBA00024934"/>
    </source>
</evidence>
<gene>
    <name evidence="8" type="primary">flgB</name>
    <name evidence="8" type="ORF">JAY77_02700</name>
</gene>
<evidence type="ECO:0000256" key="2">
    <source>
        <dbReference type="ARBA" id="ARBA00009677"/>
    </source>
</evidence>
<protein>
    <recommendedName>
        <fullName evidence="3 6">Flagellar basal body rod protein FlgB</fullName>
    </recommendedName>
</protein>
<name>A0A9E4NGW1_9GAMM</name>
<comment type="caution">
    <text evidence="8">The sequence shown here is derived from an EMBL/GenBank/DDBJ whole genome shotgun (WGS) entry which is preliminary data.</text>
</comment>
<dbReference type="InterPro" id="IPR006300">
    <property type="entry name" value="FlgB"/>
</dbReference>
<sequence>MIDDIGGVTSRLVSLALDVSSLRQQVIAHNIANANTPGFTPQRVSFEQLLERADLLTSDQPADRELTSEIDHLQRRMDRGEMIETKKDETVSLDMEMVRLTENVLRYRAMLEGLAKRGSLIKLAVTEGK</sequence>
<evidence type="ECO:0000256" key="4">
    <source>
        <dbReference type="ARBA" id="ARBA00023143"/>
    </source>
</evidence>
<dbReference type="Proteomes" id="UP000886674">
    <property type="component" value="Unassembled WGS sequence"/>
</dbReference>
<reference evidence="8" key="1">
    <citation type="journal article" date="2021" name="Proc. Natl. Acad. Sci. U.S.A.">
        <title>Global biogeography of chemosynthetic symbionts reveals both localized and globally distributed symbiont groups. .</title>
        <authorList>
            <person name="Osvatic J.T."/>
            <person name="Wilkins L.G.E."/>
            <person name="Leibrecht L."/>
            <person name="Leray M."/>
            <person name="Zauner S."/>
            <person name="Polzin J."/>
            <person name="Camacho Y."/>
            <person name="Gros O."/>
            <person name="van Gils J.A."/>
            <person name="Eisen J.A."/>
            <person name="Petersen J.M."/>
            <person name="Yuen B."/>
        </authorList>
    </citation>
    <scope>NUCLEOTIDE SEQUENCE</scope>
    <source>
        <strain evidence="8">MAGclacostrist055</strain>
    </source>
</reference>
<organism evidence="8 9">
    <name type="scientific">Candidatus Thiodiazotropha taylori</name>
    <dbReference type="NCBI Taxonomy" id="2792791"/>
    <lineage>
        <taxon>Bacteria</taxon>
        <taxon>Pseudomonadati</taxon>
        <taxon>Pseudomonadota</taxon>
        <taxon>Gammaproteobacteria</taxon>
        <taxon>Chromatiales</taxon>
        <taxon>Sedimenticolaceae</taxon>
        <taxon>Candidatus Thiodiazotropha</taxon>
    </lineage>
</organism>
<evidence type="ECO:0000256" key="3">
    <source>
        <dbReference type="ARBA" id="ARBA00014376"/>
    </source>
</evidence>
<evidence type="ECO:0000256" key="1">
    <source>
        <dbReference type="ARBA" id="ARBA00004117"/>
    </source>
</evidence>
<dbReference type="AlphaFoldDB" id="A0A9E4NGW1"/>
<evidence type="ECO:0000313" key="8">
    <source>
        <dbReference type="EMBL" id="MCG7977043.1"/>
    </source>
</evidence>
<dbReference type="GO" id="GO:0071973">
    <property type="term" value="P:bacterial-type flagellum-dependent cell motility"/>
    <property type="evidence" value="ECO:0007669"/>
    <property type="project" value="InterPro"/>
</dbReference>
<evidence type="ECO:0000259" key="7">
    <source>
        <dbReference type="Pfam" id="PF00460"/>
    </source>
</evidence>
<dbReference type="GO" id="GO:0030694">
    <property type="term" value="C:bacterial-type flagellum basal body, rod"/>
    <property type="evidence" value="ECO:0007669"/>
    <property type="project" value="InterPro"/>
</dbReference>
<comment type="subcellular location">
    <subcellularLocation>
        <location evidence="1 6">Bacterial flagellum basal body</location>
    </subcellularLocation>
</comment>
<keyword evidence="4 6" id="KW-0975">Bacterial flagellum</keyword>
<dbReference type="PIRSF" id="PIRSF002889">
    <property type="entry name" value="Rod_FlgB"/>
    <property type="match status" value="1"/>
</dbReference>
<dbReference type="Pfam" id="PF00460">
    <property type="entry name" value="Flg_bb_rod"/>
    <property type="match status" value="1"/>
</dbReference>
<comment type="function">
    <text evidence="5 6">Structural component of flagellum, the bacterial motility apparatus. Part of the rod structure of flagellar basal body.</text>
</comment>
<comment type="similarity">
    <text evidence="2 6">Belongs to the flagella basal body rod proteins family.</text>
</comment>
<comment type="subunit">
    <text evidence="6">The basal body constitutes a major portion of the flagellar organelle and consists of a number of rings mounted on a central rod.</text>
</comment>
<dbReference type="NCBIfam" id="TIGR01396">
    <property type="entry name" value="FlgB"/>
    <property type="match status" value="1"/>
</dbReference>
<evidence type="ECO:0000313" key="9">
    <source>
        <dbReference type="Proteomes" id="UP000886674"/>
    </source>
</evidence>
<evidence type="ECO:0000256" key="6">
    <source>
        <dbReference type="PIRNR" id="PIRNR002889"/>
    </source>
</evidence>
<keyword evidence="8" id="KW-0966">Cell projection</keyword>